<dbReference type="PANTHER" id="PTHR36577:SF3">
    <property type="entry name" value="DUF521 DOMAIN PROTEIN (AFU_ORTHOLOGUE AFUA_6G00490)"/>
    <property type="match status" value="1"/>
</dbReference>
<evidence type="ECO:0000313" key="4">
    <source>
        <dbReference type="EMBL" id="GAF85344.1"/>
    </source>
</evidence>
<dbReference type="EMBL" id="BARS01004994">
    <property type="protein sequence ID" value="GAF85344.1"/>
    <property type="molecule type" value="Genomic_DNA"/>
</dbReference>
<evidence type="ECO:0000256" key="1">
    <source>
        <dbReference type="ARBA" id="ARBA00023004"/>
    </source>
</evidence>
<evidence type="ECO:0000256" key="2">
    <source>
        <dbReference type="ARBA" id="ARBA00023239"/>
    </source>
</evidence>
<evidence type="ECO:0000259" key="3">
    <source>
        <dbReference type="Pfam" id="PF04412"/>
    </source>
</evidence>
<name>X0SWG5_9ZZZZ</name>
<proteinExistence type="predicted"/>
<gene>
    <name evidence="4" type="ORF">S01H1_09771</name>
</gene>
<dbReference type="InterPro" id="IPR007506">
    <property type="entry name" value="PMDh-L-like_dom"/>
</dbReference>
<organism evidence="4">
    <name type="scientific">marine sediment metagenome</name>
    <dbReference type="NCBI Taxonomy" id="412755"/>
    <lineage>
        <taxon>unclassified sequences</taxon>
        <taxon>metagenomes</taxon>
        <taxon>ecological metagenomes</taxon>
    </lineage>
</organism>
<sequence length="94" mass="10466">MNLILSRKDKEFLEGKNGKSPRIAMEVLVELAKSYGASKLIDIKQAHIDGCLFSTTGEAGLEFAEKLAVEGGKVRVPTTINVTSRDIKRWKDFR</sequence>
<dbReference type="PANTHER" id="PTHR36577">
    <property type="entry name" value="DUF521 DOMAIN PROTEIN (AFU_ORTHOLOGUE AFUA_6G00490)"/>
    <property type="match status" value="1"/>
</dbReference>
<keyword evidence="2" id="KW-0456">Lyase</keyword>
<dbReference type="GO" id="GO:0016829">
    <property type="term" value="F:lyase activity"/>
    <property type="evidence" value="ECO:0007669"/>
    <property type="project" value="UniProtKB-KW"/>
</dbReference>
<dbReference type="Pfam" id="PF04412">
    <property type="entry name" value="AcnX"/>
    <property type="match status" value="1"/>
</dbReference>
<accession>X0SWG5</accession>
<feature type="non-terminal residue" evidence="4">
    <location>
        <position position="94"/>
    </location>
</feature>
<protein>
    <recommendedName>
        <fullName evidence="3">Phosphomevalonate dehydratase large subunit-like domain-containing protein</fullName>
    </recommendedName>
</protein>
<dbReference type="AlphaFoldDB" id="X0SWG5"/>
<reference evidence="4" key="1">
    <citation type="journal article" date="2014" name="Front. Microbiol.">
        <title>High frequency of phylogenetically diverse reductive dehalogenase-homologous genes in deep subseafloor sedimentary metagenomes.</title>
        <authorList>
            <person name="Kawai M."/>
            <person name="Futagami T."/>
            <person name="Toyoda A."/>
            <person name="Takaki Y."/>
            <person name="Nishi S."/>
            <person name="Hori S."/>
            <person name="Arai W."/>
            <person name="Tsubouchi T."/>
            <person name="Morono Y."/>
            <person name="Uchiyama I."/>
            <person name="Ito T."/>
            <person name="Fujiyama A."/>
            <person name="Inagaki F."/>
            <person name="Takami H."/>
        </authorList>
    </citation>
    <scope>NUCLEOTIDE SEQUENCE</scope>
    <source>
        <strain evidence="4">Expedition CK06-06</strain>
    </source>
</reference>
<keyword evidence="1" id="KW-0408">Iron</keyword>
<feature type="domain" description="Phosphomevalonate dehydratase large subunit-like" evidence="3">
    <location>
        <begin position="4"/>
        <end position="93"/>
    </location>
</feature>
<comment type="caution">
    <text evidence="4">The sequence shown here is derived from an EMBL/GenBank/DDBJ whole genome shotgun (WGS) entry which is preliminary data.</text>
</comment>